<comment type="subcellular location">
    <subcellularLocation>
        <location evidence="2">Cytoplasm</location>
        <location evidence="2">Cytoskeleton</location>
    </subcellularLocation>
    <subcellularLocation>
        <location evidence="3">Cytoplasm</location>
        <location evidence="3">Cytosol</location>
    </subcellularLocation>
    <subcellularLocation>
        <location evidence="1">Nucleus</location>
    </subcellularLocation>
</comment>
<dbReference type="GO" id="GO:0006096">
    <property type="term" value="P:glycolytic process"/>
    <property type="evidence" value="ECO:0007669"/>
    <property type="project" value="UniProtKB-KW"/>
</dbReference>
<evidence type="ECO:0000256" key="20">
    <source>
        <dbReference type="ARBA" id="ARBA00048005"/>
    </source>
</evidence>
<dbReference type="InterPro" id="IPR020831">
    <property type="entry name" value="GlycerAld/Erythrose_P_DH"/>
</dbReference>
<keyword evidence="8" id="KW-0808">Transferase</keyword>
<dbReference type="EC" id="1.2.1.12" evidence="6"/>
<evidence type="ECO:0000256" key="16">
    <source>
        <dbReference type="ARBA" id="ARBA00023242"/>
    </source>
</evidence>
<evidence type="ECO:0000256" key="5">
    <source>
        <dbReference type="ARBA" id="ARBA00007406"/>
    </source>
</evidence>
<evidence type="ECO:0000256" key="13">
    <source>
        <dbReference type="ARBA" id="ARBA00023027"/>
    </source>
</evidence>
<feature type="domain" description="Glyceraldehyde 3-phosphate dehydrogenase catalytic" evidence="21">
    <location>
        <begin position="37"/>
        <end position="184"/>
    </location>
</feature>
<evidence type="ECO:0000256" key="9">
    <source>
        <dbReference type="ARBA" id="ARBA00022703"/>
    </source>
</evidence>
<accession>A0AAW0HHU2</accession>
<comment type="similarity">
    <text evidence="5">Belongs to the glyceraldehyde-3-phosphate dehydrogenase family.</text>
</comment>
<evidence type="ECO:0000256" key="19">
    <source>
        <dbReference type="ARBA" id="ARBA00047698"/>
    </source>
</evidence>
<dbReference type="GO" id="GO:0005634">
    <property type="term" value="C:nucleus"/>
    <property type="evidence" value="ECO:0007669"/>
    <property type="project" value="UniProtKB-SubCell"/>
</dbReference>
<evidence type="ECO:0000256" key="2">
    <source>
        <dbReference type="ARBA" id="ARBA00004245"/>
    </source>
</evidence>
<dbReference type="PANTHER" id="PTHR10836:SF111">
    <property type="entry name" value="GLYCERALDEHYDE-3-PHOSPHATE DEHYDROGENASE"/>
    <property type="match status" value="1"/>
</dbReference>
<evidence type="ECO:0000256" key="4">
    <source>
        <dbReference type="ARBA" id="ARBA00004869"/>
    </source>
</evidence>
<keyword evidence="9" id="KW-0053">Apoptosis</keyword>
<keyword evidence="7" id="KW-0963">Cytoplasm</keyword>
<evidence type="ECO:0000256" key="12">
    <source>
        <dbReference type="ARBA" id="ARBA00023002"/>
    </source>
</evidence>
<comment type="catalytic activity">
    <reaction evidence="19">
        <text>D-glyceraldehyde 3-phosphate + phosphate + NAD(+) = (2R)-3-phospho-glyceroyl phosphate + NADH + H(+)</text>
        <dbReference type="Rhea" id="RHEA:10300"/>
        <dbReference type="ChEBI" id="CHEBI:15378"/>
        <dbReference type="ChEBI" id="CHEBI:43474"/>
        <dbReference type="ChEBI" id="CHEBI:57540"/>
        <dbReference type="ChEBI" id="CHEBI:57604"/>
        <dbReference type="ChEBI" id="CHEBI:57945"/>
        <dbReference type="ChEBI" id="CHEBI:59776"/>
        <dbReference type="EC" id="1.2.1.12"/>
    </reaction>
</comment>
<evidence type="ECO:0000256" key="8">
    <source>
        <dbReference type="ARBA" id="ARBA00022679"/>
    </source>
</evidence>
<dbReference type="GO" id="GO:0016740">
    <property type="term" value="F:transferase activity"/>
    <property type="evidence" value="ECO:0007669"/>
    <property type="project" value="UniProtKB-KW"/>
</dbReference>
<keyword evidence="12" id="KW-0560">Oxidoreductase</keyword>
<proteinExistence type="inferred from homology"/>
<gene>
    <name evidence="22" type="ORF">U0070_005827</name>
</gene>
<dbReference type="AlphaFoldDB" id="A0AAW0HHU2"/>
<evidence type="ECO:0000256" key="10">
    <source>
        <dbReference type="ARBA" id="ARBA00022799"/>
    </source>
</evidence>
<keyword evidence="23" id="KW-1185">Reference proteome</keyword>
<comment type="caution">
    <text evidence="22">The sequence shown here is derived from an EMBL/GenBank/DDBJ whole genome shotgun (WGS) entry which is preliminary data.</text>
</comment>
<comment type="catalytic activity">
    <reaction evidence="20">
        <text>S-nitroso-L-cysteinyl-[GAPDH] + L-cysteinyl-[protein] = L-cysteinyl-[GAPDH] + S-nitroso-L-cysteinyl-[protein]</text>
        <dbReference type="Rhea" id="RHEA:66684"/>
        <dbReference type="Rhea" id="RHEA-COMP:10131"/>
        <dbReference type="Rhea" id="RHEA-COMP:17089"/>
        <dbReference type="Rhea" id="RHEA-COMP:17090"/>
        <dbReference type="Rhea" id="RHEA-COMP:17091"/>
        <dbReference type="ChEBI" id="CHEBI:29950"/>
        <dbReference type="ChEBI" id="CHEBI:149494"/>
    </reaction>
    <physiologicalReaction direction="left-to-right" evidence="20">
        <dbReference type="Rhea" id="RHEA:66685"/>
    </physiologicalReaction>
</comment>
<protein>
    <recommendedName>
        <fullName evidence="6">glyceraldehyde-3-phosphate dehydrogenase (phosphorylating)</fullName>
        <ecNumber evidence="6">1.2.1.12</ecNumber>
    </recommendedName>
    <alternativeName>
        <fullName evidence="17">Peptidyl-cysteine S-nitrosylase GAPDH</fullName>
    </alternativeName>
</protein>
<evidence type="ECO:0000259" key="21">
    <source>
        <dbReference type="Pfam" id="PF02800"/>
    </source>
</evidence>
<evidence type="ECO:0000256" key="1">
    <source>
        <dbReference type="ARBA" id="ARBA00004123"/>
    </source>
</evidence>
<keyword evidence="14" id="KW-0324">Glycolysis</keyword>
<dbReference type="EMBL" id="JBBHLL010000510">
    <property type="protein sequence ID" value="KAK7801344.1"/>
    <property type="molecule type" value="Genomic_DNA"/>
</dbReference>
<dbReference type="Proteomes" id="UP001488838">
    <property type="component" value="Unassembled WGS sequence"/>
</dbReference>
<keyword evidence="15" id="KW-0206">Cytoskeleton</keyword>
<dbReference type="Gene3D" id="3.40.50.720">
    <property type="entry name" value="NAD(P)-binding Rossmann-like Domain"/>
    <property type="match status" value="1"/>
</dbReference>
<dbReference type="Gene3D" id="3.30.360.10">
    <property type="entry name" value="Dihydrodipicolinate Reductase, domain 2"/>
    <property type="match status" value="1"/>
</dbReference>
<evidence type="ECO:0000256" key="18">
    <source>
        <dbReference type="ARBA" id="ARBA00046997"/>
    </source>
</evidence>
<name>A0AAW0HHU2_MYOGA</name>
<dbReference type="PANTHER" id="PTHR10836">
    <property type="entry name" value="GLYCERALDEHYDE 3-PHOSPHATE DEHYDROGENASE"/>
    <property type="match status" value="1"/>
</dbReference>
<dbReference type="GO" id="GO:0006417">
    <property type="term" value="P:regulation of translation"/>
    <property type="evidence" value="ECO:0007669"/>
    <property type="project" value="UniProtKB-KW"/>
</dbReference>
<dbReference type="GO" id="GO:0005829">
    <property type="term" value="C:cytosol"/>
    <property type="evidence" value="ECO:0007669"/>
    <property type="project" value="UniProtKB-SubCell"/>
</dbReference>
<evidence type="ECO:0000313" key="23">
    <source>
        <dbReference type="Proteomes" id="UP001488838"/>
    </source>
</evidence>
<keyword evidence="16" id="KW-0539">Nucleus</keyword>
<comment type="subunit">
    <text evidence="18">Homotetramer. Interacts with TPPP; the interaction is direct. Interacts (when S-nitrosylated) with SIAH1; leading to nuclear translocation. Interacts with RILPL1/GOSPEL, leading to prevent the interaction between GAPDH and SIAH1 and prevent nuclear translocation. Interacts with CHP1; the interaction increases the binding of CHP1 with microtubules. Associates with microtubules. Interacts with EIF1AD, USP25, PRKCI and WARS1. Interacts with phosphorylated RPL13A; inhibited by oxidatively-modified low-densitity lipoprotein (LDL(ox)). Component of the GAIT complex. Interacts with FKBP6; leading to inhibit GAPDH catalytic activity. Interacts with TRAF2, promoting TRAF2 ubiquitination. Interacts with TRAF3, promoting TRAF3 ubiquitination.</text>
</comment>
<keyword evidence="13" id="KW-0520">NAD</keyword>
<dbReference type="GO" id="GO:0004365">
    <property type="term" value="F:glyceraldehyde-3-phosphate dehydrogenase (NAD+) (phosphorylating) activity"/>
    <property type="evidence" value="ECO:0007669"/>
    <property type="project" value="UniProtKB-EC"/>
</dbReference>
<evidence type="ECO:0000256" key="17">
    <source>
        <dbReference type="ARBA" id="ARBA00031890"/>
    </source>
</evidence>
<dbReference type="SUPFAM" id="SSF55347">
    <property type="entry name" value="Glyceraldehyde-3-phosphate dehydrogenase-like, C-terminal domain"/>
    <property type="match status" value="1"/>
</dbReference>
<dbReference type="GO" id="GO:0005856">
    <property type="term" value="C:cytoskeleton"/>
    <property type="evidence" value="ECO:0007669"/>
    <property type="project" value="UniProtKB-SubCell"/>
</dbReference>
<dbReference type="GO" id="GO:0006915">
    <property type="term" value="P:apoptotic process"/>
    <property type="evidence" value="ECO:0007669"/>
    <property type="project" value="UniProtKB-KW"/>
</dbReference>
<dbReference type="Pfam" id="PF02800">
    <property type="entry name" value="Gp_dh_C"/>
    <property type="match status" value="1"/>
</dbReference>
<comment type="pathway">
    <text evidence="4">Carbohydrate degradation; glycolysis; pyruvate from D-glyceraldehyde 3-phosphate: step 1/5.</text>
</comment>
<keyword evidence="10" id="KW-0702">S-nitrosylation</keyword>
<evidence type="ECO:0000256" key="11">
    <source>
        <dbReference type="ARBA" id="ARBA00022845"/>
    </source>
</evidence>
<evidence type="ECO:0000256" key="7">
    <source>
        <dbReference type="ARBA" id="ARBA00022490"/>
    </source>
</evidence>
<evidence type="ECO:0000256" key="3">
    <source>
        <dbReference type="ARBA" id="ARBA00004514"/>
    </source>
</evidence>
<dbReference type="InterPro" id="IPR020829">
    <property type="entry name" value="GlycerAld_3-P_DH_cat"/>
</dbReference>
<evidence type="ECO:0000256" key="6">
    <source>
        <dbReference type="ARBA" id="ARBA00013119"/>
    </source>
</evidence>
<evidence type="ECO:0000256" key="14">
    <source>
        <dbReference type="ARBA" id="ARBA00023152"/>
    </source>
</evidence>
<evidence type="ECO:0000256" key="15">
    <source>
        <dbReference type="ARBA" id="ARBA00023212"/>
    </source>
</evidence>
<keyword evidence="11" id="KW-0810">Translation regulation</keyword>
<reference evidence="22 23" key="1">
    <citation type="journal article" date="2023" name="bioRxiv">
        <title>Conserved and derived expression patterns and positive selection on dental genes reveal complex evolutionary context of ever-growing rodent molars.</title>
        <authorList>
            <person name="Calamari Z.T."/>
            <person name="Song A."/>
            <person name="Cohen E."/>
            <person name="Akter M."/>
            <person name="Roy R.D."/>
            <person name="Hallikas O."/>
            <person name="Christensen M.M."/>
            <person name="Li P."/>
            <person name="Marangoni P."/>
            <person name="Jernvall J."/>
            <person name="Klein O.D."/>
        </authorList>
    </citation>
    <scope>NUCLEOTIDE SEQUENCE [LARGE SCALE GENOMIC DNA]</scope>
    <source>
        <strain evidence="22">V071</strain>
    </source>
</reference>
<evidence type="ECO:0000313" key="22">
    <source>
        <dbReference type="EMBL" id="KAK7801344.1"/>
    </source>
</evidence>
<sequence length="210" mass="23470">MAPMFGMGINHGKDKKNILKIVSNVSITTNCLVLLDKVNHDNFGIIEGLRITVHTIIATSVPRRLQTDPLRNCDDSHGAAQNIISTPTSSTETVGGHSRVDYDAQWYGLPHSYSQCVHGKPDLEKANKREDIKKVVRQTLERCLKGIHPEDQVVSWELKSNTFSFIFDGGVKTGLSNHFVKLISRNNYVFGYSNSMMDLTVHITSKSRES</sequence>
<organism evidence="22 23">
    <name type="scientific">Myodes glareolus</name>
    <name type="common">Bank vole</name>
    <name type="synonym">Clethrionomys glareolus</name>
    <dbReference type="NCBI Taxonomy" id="447135"/>
    <lineage>
        <taxon>Eukaryota</taxon>
        <taxon>Metazoa</taxon>
        <taxon>Chordata</taxon>
        <taxon>Craniata</taxon>
        <taxon>Vertebrata</taxon>
        <taxon>Euteleostomi</taxon>
        <taxon>Mammalia</taxon>
        <taxon>Eutheria</taxon>
        <taxon>Euarchontoglires</taxon>
        <taxon>Glires</taxon>
        <taxon>Rodentia</taxon>
        <taxon>Myomorpha</taxon>
        <taxon>Muroidea</taxon>
        <taxon>Cricetidae</taxon>
        <taxon>Arvicolinae</taxon>
        <taxon>Myodes</taxon>
    </lineage>
</organism>